<keyword evidence="2" id="KW-1185">Reference proteome</keyword>
<evidence type="ECO:0000313" key="1">
    <source>
        <dbReference type="EMBL" id="TCZ79382.1"/>
    </source>
</evidence>
<dbReference type="EMBL" id="SKFG01000003">
    <property type="protein sequence ID" value="TCZ79382.1"/>
    <property type="molecule type" value="Genomic_DNA"/>
</dbReference>
<accession>A0A4V2WPH4</accession>
<sequence length="142" mass="16601">MIFLRFEDIKSGWCRITFGTDEIEAELSVSYLTDFISDLINRTAILLEGSDYEVIKCYYEPGQYILSLNRMMDQISISIAETQSSGSLNIYNGTDQLKKFGRVLLKELERVKNEKSITQYNEEWKYKFPEDTIERLRKAVKA</sequence>
<organism evidence="1 2">
    <name type="scientific">Paenibacillus albiflavus</name>
    <dbReference type="NCBI Taxonomy" id="2545760"/>
    <lineage>
        <taxon>Bacteria</taxon>
        <taxon>Bacillati</taxon>
        <taxon>Bacillota</taxon>
        <taxon>Bacilli</taxon>
        <taxon>Bacillales</taxon>
        <taxon>Paenibacillaceae</taxon>
        <taxon>Paenibacillus</taxon>
    </lineage>
</organism>
<comment type="caution">
    <text evidence="1">The sequence shown here is derived from an EMBL/GenBank/DDBJ whole genome shotgun (WGS) entry which is preliminary data.</text>
</comment>
<protein>
    <submittedName>
        <fullName evidence="1">Uncharacterized protein</fullName>
    </submittedName>
</protein>
<name>A0A4V2WPH4_9BACL</name>
<reference evidence="1 2" key="1">
    <citation type="submission" date="2019-03" db="EMBL/GenBank/DDBJ databases">
        <authorList>
            <person name="Kim M.K.M."/>
        </authorList>
    </citation>
    <scope>NUCLEOTIDE SEQUENCE [LARGE SCALE GENOMIC DNA]</scope>
    <source>
        <strain evidence="1 2">18JY21-1</strain>
    </source>
</reference>
<evidence type="ECO:0000313" key="2">
    <source>
        <dbReference type="Proteomes" id="UP000295418"/>
    </source>
</evidence>
<proteinExistence type="predicted"/>
<dbReference type="RefSeq" id="WP_132417040.1">
    <property type="nucleotide sequence ID" value="NZ_SKFG01000003.1"/>
</dbReference>
<gene>
    <name evidence="1" type="ORF">E0485_05840</name>
</gene>
<dbReference type="AlphaFoldDB" id="A0A4V2WPH4"/>
<dbReference type="Proteomes" id="UP000295418">
    <property type="component" value="Unassembled WGS sequence"/>
</dbReference>